<evidence type="ECO:0000313" key="3">
    <source>
        <dbReference type="Proteomes" id="UP000245383"/>
    </source>
</evidence>
<name>A0A2T9YFT2_9FUNG</name>
<dbReference type="InterPro" id="IPR013762">
    <property type="entry name" value="Integrase-like_cat_sf"/>
</dbReference>
<dbReference type="AlphaFoldDB" id="A0A2T9YFT2"/>
<evidence type="ECO:0000313" key="2">
    <source>
        <dbReference type="EMBL" id="PVU91193.1"/>
    </source>
</evidence>
<reference evidence="2 3" key="1">
    <citation type="journal article" date="2018" name="MBio">
        <title>Comparative Genomics Reveals the Core Gene Toolbox for the Fungus-Insect Symbiosis.</title>
        <authorList>
            <person name="Wang Y."/>
            <person name="Stata M."/>
            <person name="Wang W."/>
            <person name="Stajich J.E."/>
            <person name="White M.M."/>
            <person name="Moncalvo J.M."/>
        </authorList>
    </citation>
    <scope>NUCLEOTIDE SEQUENCE [LARGE SCALE GENOMIC DNA]</scope>
    <source>
        <strain evidence="2 3">SWE-8-4</strain>
    </source>
</reference>
<dbReference type="Proteomes" id="UP000245383">
    <property type="component" value="Unassembled WGS sequence"/>
</dbReference>
<dbReference type="EMBL" id="MBFR01000215">
    <property type="protein sequence ID" value="PVU91193.1"/>
    <property type="molecule type" value="Genomic_DNA"/>
</dbReference>
<dbReference type="GO" id="GO:0006310">
    <property type="term" value="P:DNA recombination"/>
    <property type="evidence" value="ECO:0007669"/>
    <property type="project" value="InterPro"/>
</dbReference>
<sequence>MDKLIQVIKDLSKKVKILNIKRENRNTVQIQQESVEILECNNPHTRFRAPIVELETYPKLLEAIPCLKKDFFRACISEEARKELIYGSAKFCGMNYNPPPINENASLAVKKMDSAMYGVQSMLVNLTRPMSQYVHNKLRMEPNTNILNNRDLEHNLMIREMIADIDAHITQLRIEHVKQMNMLVAAKKAEKRSAVRNTTRSRNTFSSASSILSKGVSASLLSLVKAHRQPVDQEHCRKEVKNPIQTPQYVTANFGLLIKESDDQFERVFGANAPRCFNNLTRSKANATPKLIQEKNYIGGKRDSDNGSGNSSLKESHRRSKNKNSWVLQSTICNTKENRGTQTSPGTEETQLSCRREKLQDGVTKKNIPDHTQKGLHDVSGLRRYMCAYSDTSNMQEVSKVYLEWKCIPIQSSSIWVVIKSTYVHQSTETINRVGTATKNQSISILDNLLIMGKTKEICLTITHLKMVLNTKDVTLKVPASKVRDLRREAPKLIKTNSTKPGKLYRKGTGYVNSTATGTTDVEMSPRIEKKFSRKNKTIEFAGSYNRTNTIESMELSVISSGDAQNRSIYRRQQHSLWNCSNLAVLLRLMEPVTGVDAYQRQRVIDYIICTTAKECGWLLFVSLFRQHYNISLCKEVWGNILTQIARNFGKYLEALHKHQHQTASNIRTVSNESRGCSQQADGSNRMVNNSSDVYNTEQDIRNSQRGSICVLQECKNKKLLQLVCRSQCSGSKRTNLQLTKMDQPILHSIVELDCTSYTKGKTKKNIVNNHNAVLENSNVVPRSYGTFNATASTATSNNSDSRSQKRKIAALEKQTLALSGLEDQRRAFKNQGLKDYAVEFIVSNKRRVRRRTRYSAAQQRFLDWRLFNKIVGDITAPQIINYLAEIYTADNFRLNTIRANKSAIMGLVKYLKEINNSQSFVKPEINILPVLNTLSNWGLNSELSVKYLTKKLAWLLAVTGMLKASNIYRIDDARSQIINGTLHLVIVAPKEKRGVKVYTEYKLRVAFTLCPTPHVNNDSLIVNRLLRQLNNYSKPLAVDSITRYIQKLSILIARPDNTSVPKARAIGATLAASAGASTDDIVNHAFWSNYSMFDEYYRLSRNLTTNLTESILSRK</sequence>
<dbReference type="PANTHER" id="PTHR35617">
    <property type="entry name" value="PHAGE_INTEGRASE DOMAIN-CONTAINING PROTEIN"/>
    <property type="match status" value="1"/>
</dbReference>
<comment type="caution">
    <text evidence="2">The sequence shown here is derived from an EMBL/GenBank/DDBJ whole genome shotgun (WGS) entry which is preliminary data.</text>
</comment>
<dbReference type="PANTHER" id="PTHR35617:SF3">
    <property type="entry name" value="CORE-BINDING (CB) DOMAIN-CONTAINING PROTEIN"/>
    <property type="match status" value="1"/>
</dbReference>
<protein>
    <submittedName>
        <fullName evidence="2">Uncharacterized protein</fullName>
    </submittedName>
</protein>
<dbReference type="GO" id="GO:0003677">
    <property type="term" value="F:DNA binding"/>
    <property type="evidence" value="ECO:0007669"/>
    <property type="project" value="InterPro"/>
</dbReference>
<proteinExistence type="predicted"/>
<accession>A0A2T9YFT2</accession>
<dbReference type="OrthoDB" id="6769862at2759"/>
<organism evidence="2 3">
    <name type="scientific">Smittium simulii</name>
    <dbReference type="NCBI Taxonomy" id="133385"/>
    <lineage>
        <taxon>Eukaryota</taxon>
        <taxon>Fungi</taxon>
        <taxon>Fungi incertae sedis</taxon>
        <taxon>Zoopagomycota</taxon>
        <taxon>Kickxellomycotina</taxon>
        <taxon>Harpellomycetes</taxon>
        <taxon>Harpellales</taxon>
        <taxon>Legeriomycetaceae</taxon>
        <taxon>Smittium</taxon>
    </lineage>
</organism>
<dbReference type="Gene3D" id="1.10.443.10">
    <property type="entry name" value="Intergrase catalytic core"/>
    <property type="match status" value="1"/>
</dbReference>
<feature type="region of interest" description="Disordered" evidence="1">
    <location>
        <begin position="334"/>
        <end position="353"/>
    </location>
</feature>
<gene>
    <name evidence="2" type="ORF">BB561_004518</name>
</gene>
<keyword evidence="3" id="KW-1185">Reference proteome</keyword>
<evidence type="ECO:0000256" key="1">
    <source>
        <dbReference type="SAM" id="MobiDB-lite"/>
    </source>
</evidence>
<dbReference type="STRING" id="133385.A0A2T9YFT2"/>
<dbReference type="GO" id="GO:0015074">
    <property type="term" value="P:DNA integration"/>
    <property type="evidence" value="ECO:0007669"/>
    <property type="project" value="InterPro"/>
</dbReference>
<feature type="region of interest" description="Disordered" evidence="1">
    <location>
        <begin position="291"/>
        <end position="323"/>
    </location>
</feature>